<feature type="transmembrane region" description="Helical" evidence="1">
    <location>
        <begin position="498"/>
        <end position="525"/>
    </location>
</feature>
<reference evidence="2" key="1">
    <citation type="journal article" date="2014" name="Genome Biol. Evol.">
        <title>Pangenome evidence for extensive interdomain horizontal transfer affecting lineage core and shell genes in uncultured planktonic thaumarchaeota and euryarchaeota.</title>
        <authorList>
            <person name="Deschamps P."/>
            <person name="Zivanovic Y."/>
            <person name="Moreira D."/>
            <person name="Rodriguez-Valera F."/>
            <person name="Lopez-Garcia P."/>
        </authorList>
    </citation>
    <scope>NUCLEOTIDE SEQUENCE</scope>
</reference>
<dbReference type="InterPro" id="IPR049886">
    <property type="entry name" value="CFI_box_CTERM_dom"/>
</dbReference>
<organism evidence="2">
    <name type="scientific">uncultured marine thaumarchaeote KM3_146_F08</name>
    <dbReference type="NCBI Taxonomy" id="1456012"/>
    <lineage>
        <taxon>Archaea</taxon>
        <taxon>Nitrososphaerota</taxon>
        <taxon>environmental samples</taxon>
    </lineage>
</organism>
<accession>A0A075GHD6</accession>
<keyword evidence="1" id="KW-0812">Transmembrane</keyword>
<evidence type="ECO:0000313" key="2">
    <source>
        <dbReference type="EMBL" id="AIF01367.1"/>
    </source>
</evidence>
<dbReference type="AlphaFoldDB" id="A0A075GHD6"/>
<keyword evidence="1" id="KW-0472">Membrane</keyword>
<evidence type="ECO:0000256" key="1">
    <source>
        <dbReference type="SAM" id="Phobius"/>
    </source>
</evidence>
<dbReference type="EMBL" id="KF900618">
    <property type="protein sequence ID" value="AIF01367.1"/>
    <property type="molecule type" value="Genomic_DNA"/>
</dbReference>
<keyword evidence="2" id="KW-0413">Isomerase</keyword>
<dbReference type="GO" id="GO:0016853">
    <property type="term" value="F:isomerase activity"/>
    <property type="evidence" value="ECO:0007669"/>
    <property type="project" value="UniProtKB-KW"/>
</dbReference>
<dbReference type="NCBIfam" id="NF041770">
    <property type="entry name" value="CFI_box_CTERM"/>
    <property type="match status" value="1"/>
</dbReference>
<keyword evidence="1" id="KW-1133">Transmembrane helix</keyword>
<proteinExistence type="predicted"/>
<protein>
    <submittedName>
        <fullName evidence="2">Peptidyl-prolyl isomerase</fullName>
    </submittedName>
</protein>
<sequence length="533" mass="59244">MIISENMLKSLVLVLLVLSSGLAVPTAYSSHQACEPGYIETIDPETGFVKCVFVEKVVEEIDTEIAEFEFADFQEHIQVMVNVKDRTSEIIASLLSPNWQDILIPPKLEKAIFNSERLHAVIFTNEWQCALGVLTDPCILVQITREGLGEFTETIQKNTRPIADQIIMDSQFIGINAKFHSIVIEAAKPSEGKPALATAIYTTKVFSTQKLVSLIGNQLLDKEIRDSGGFYDVLNKLTENDFSEFSLTLRPDNDEILRTITVSITTSGLPKEMISDTINPLDFIAVSVPNFTGDEVYRSKYFSEGFFPLNSIFNVIVITEPDYKIKSVNGGLIATIRDSTDLQDSGWFFTSNSNGKIEGRYLFGTDSSASNQDLIFSITNDKSEYLGVQLERPVEVTESESPEPLGGGCLIATAAFGSEMAPQVQFLREIRDNTVLQTESGNSFMTGFNQFYYSFSPAIADYERENPVFKEAVKLSLTPLLTSLTLLQYADIDSESEMLGYGIGIIMLNIGMYLLAPAVVTLKLVKKYRKINF</sequence>
<name>A0A075GHD6_9ARCH</name>